<accession>E6PV01</accession>
<dbReference type="InterPro" id="IPR013762">
    <property type="entry name" value="Integrase-like_cat_sf"/>
</dbReference>
<dbReference type="PANTHER" id="PTHR30349">
    <property type="entry name" value="PHAGE INTEGRASE-RELATED"/>
    <property type="match status" value="1"/>
</dbReference>
<keyword evidence="2" id="KW-0233">DNA recombination</keyword>
<organism evidence="4">
    <name type="scientific">mine drainage metagenome</name>
    <dbReference type="NCBI Taxonomy" id="410659"/>
    <lineage>
        <taxon>unclassified sequences</taxon>
        <taxon>metagenomes</taxon>
        <taxon>ecological metagenomes</taxon>
    </lineage>
</organism>
<evidence type="ECO:0000259" key="3">
    <source>
        <dbReference type="PROSITE" id="PS51898"/>
    </source>
</evidence>
<evidence type="ECO:0000256" key="2">
    <source>
        <dbReference type="ARBA" id="ARBA00023172"/>
    </source>
</evidence>
<dbReference type="InterPro" id="IPR050090">
    <property type="entry name" value="Tyrosine_recombinase_XerCD"/>
</dbReference>
<dbReference type="GO" id="GO:0003677">
    <property type="term" value="F:DNA binding"/>
    <property type="evidence" value="ECO:0007669"/>
    <property type="project" value="UniProtKB-KW"/>
</dbReference>
<evidence type="ECO:0000313" key="4">
    <source>
        <dbReference type="EMBL" id="CBH98758.1"/>
    </source>
</evidence>
<dbReference type="InterPro" id="IPR002104">
    <property type="entry name" value="Integrase_catalytic"/>
</dbReference>
<name>E6PV01_9ZZZZ</name>
<reference evidence="4" key="1">
    <citation type="submission" date="2009-10" db="EMBL/GenBank/DDBJ databases">
        <title>Diversity of trophic interactions inside an arsenic-rich microbial ecosystem.</title>
        <authorList>
            <person name="Bertin P.N."/>
            <person name="Heinrich-Salmeron A."/>
            <person name="Pelletier E."/>
            <person name="Goulhen-Chollet F."/>
            <person name="Arsene-Ploetze F."/>
            <person name="Gallien S."/>
            <person name="Calteau A."/>
            <person name="Vallenet D."/>
            <person name="Casiot C."/>
            <person name="Chane-Woon-Ming B."/>
            <person name="Giloteaux L."/>
            <person name="Barakat M."/>
            <person name="Bonnefoy V."/>
            <person name="Bruneel O."/>
            <person name="Chandler M."/>
            <person name="Cleiss J."/>
            <person name="Duran R."/>
            <person name="Elbaz-Poulichet F."/>
            <person name="Fonknechten N."/>
            <person name="Lauga B."/>
            <person name="Mornico D."/>
            <person name="Ortet P."/>
            <person name="Schaeffer C."/>
            <person name="Siguier P."/>
            <person name="Alexander Thil Smith A."/>
            <person name="Van Dorsselaer A."/>
            <person name="Weissenbach J."/>
            <person name="Medigue C."/>
            <person name="Le Paslier D."/>
        </authorList>
    </citation>
    <scope>NUCLEOTIDE SEQUENCE</scope>
</reference>
<dbReference type="EMBL" id="CABM01000061">
    <property type="protein sequence ID" value="CBH98758.1"/>
    <property type="molecule type" value="Genomic_DNA"/>
</dbReference>
<dbReference type="AlphaFoldDB" id="E6PV01"/>
<dbReference type="SUPFAM" id="SSF56349">
    <property type="entry name" value="DNA breaking-rejoining enzymes"/>
    <property type="match status" value="1"/>
</dbReference>
<sequence length="389" mass="43754">MKANVVRIGSANTSGNTEFPSVAHPSGSRGRVLTKAEVEHTELLFALFEKHLVGTRALGAKTVELAMGAVRSFQRWTGLTPWDWAPADFAEFIAYKVQTDGIGLGRQATYITYLRGFQNFVLDSRGLSNDIHQKFGVQQQRFINDENAIPIRRKRYERKKAILPLSAEQCQALIDQIDLEIRDGKLHGSKSYRPLQRDKVMVMLALMTGVRVDELVHLRMQDFQADLKRPQFGDYALMTVVLGKGRKSRVVRIFHPSLRDVMDWYLDEVRPGFLRSTSIDPTLVFLSERGGPICTEQVRRMLRRVAAHAGIPVRVTPHILRHTYGTQMANVIGPEALQRQLGHENLTTTLGTYYHQNPEHVGNEIEAGVTNLTNAINAMTEGLLDEGDA</sequence>
<feature type="domain" description="Tyr recombinase" evidence="3">
    <location>
        <begin position="160"/>
        <end position="366"/>
    </location>
</feature>
<comment type="caution">
    <text evidence="4">The sequence shown here is derived from an EMBL/GenBank/DDBJ whole genome shotgun (WGS) entry which is preliminary data.</text>
</comment>
<proteinExistence type="predicted"/>
<dbReference type="GO" id="GO:0006310">
    <property type="term" value="P:DNA recombination"/>
    <property type="evidence" value="ECO:0007669"/>
    <property type="project" value="UniProtKB-KW"/>
</dbReference>
<dbReference type="InterPro" id="IPR011010">
    <property type="entry name" value="DNA_brk_join_enz"/>
</dbReference>
<keyword evidence="1" id="KW-0238">DNA-binding</keyword>
<gene>
    <name evidence="4" type="ORF">CARN2_4240</name>
</gene>
<evidence type="ECO:0000256" key="1">
    <source>
        <dbReference type="ARBA" id="ARBA00023125"/>
    </source>
</evidence>
<protein>
    <recommendedName>
        <fullName evidence="3">Tyr recombinase domain-containing protein</fullName>
    </recommendedName>
</protein>
<dbReference type="Gene3D" id="1.10.443.10">
    <property type="entry name" value="Intergrase catalytic core"/>
    <property type="match status" value="1"/>
</dbReference>
<dbReference type="Pfam" id="PF00589">
    <property type="entry name" value="Phage_integrase"/>
    <property type="match status" value="1"/>
</dbReference>
<dbReference type="GO" id="GO:0015074">
    <property type="term" value="P:DNA integration"/>
    <property type="evidence" value="ECO:0007669"/>
    <property type="project" value="InterPro"/>
</dbReference>
<dbReference type="PROSITE" id="PS51898">
    <property type="entry name" value="TYR_RECOMBINASE"/>
    <property type="match status" value="1"/>
</dbReference>
<dbReference type="PANTHER" id="PTHR30349:SF41">
    <property type="entry name" value="INTEGRASE_RECOMBINASE PROTEIN MJ0367-RELATED"/>
    <property type="match status" value="1"/>
</dbReference>